<gene>
    <name evidence="2" type="ORF">D9615_009200</name>
</gene>
<dbReference type="Proteomes" id="UP000565441">
    <property type="component" value="Unassembled WGS sequence"/>
</dbReference>
<dbReference type="SUPFAM" id="SSF49468">
    <property type="entry name" value="VHL"/>
    <property type="match status" value="2"/>
</dbReference>
<evidence type="ECO:0000259" key="1">
    <source>
        <dbReference type="Pfam" id="PF01847"/>
    </source>
</evidence>
<proteinExistence type="predicted"/>
<evidence type="ECO:0000313" key="2">
    <source>
        <dbReference type="EMBL" id="KAF5375497.1"/>
    </source>
</evidence>
<organism evidence="2 3">
    <name type="scientific">Tricholomella constricta</name>
    <dbReference type="NCBI Taxonomy" id="117010"/>
    <lineage>
        <taxon>Eukaryota</taxon>
        <taxon>Fungi</taxon>
        <taxon>Dikarya</taxon>
        <taxon>Basidiomycota</taxon>
        <taxon>Agaricomycotina</taxon>
        <taxon>Agaricomycetes</taxon>
        <taxon>Agaricomycetidae</taxon>
        <taxon>Agaricales</taxon>
        <taxon>Tricholomatineae</taxon>
        <taxon>Lyophyllaceae</taxon>
        <taxon>Tricholomella</taxon>
    </lineage>
</organism>
<dbReference type="Gene3D" id="2.60.40.780">
    <property type="entry name" value="von Hippel-Lindau disease tumour suppressor, beta domain"/>
    <property type="match status" value="2"/>
</dbReference>
<dbReference type="AlphaFoldDB" id="A0A8H5H2J9"/>
<feature type="domain" description="von Hippel-Lindau disease tumour suppressor beta" evidence="1">
    <location>
        <begin position="127"/>
        <end position="176"/>
    </location>
</feature>
<protein>
    <recommendedName>
        <fullName evidence="1">von Hippel-Lindau disease tumour suppressor beta domain-containing protein</fullName>
    </recommendedName>
</protein>
<name>A0A8H5H2J9_9AGAR</name>
<dbReference type="InterPro" id="IPR036208">
    <property type="entry name" value="VHL_sf"/>
</dbReference>
<feature type="domain" description="von Hippel-Lindau disease tumour suppressor beta" evidence="1">
    <location>
        <begin position="25"/>
        <end position="72"/>
    </location>
</feature>
<evidence type="ECO:0000313" key="3">
    <source>
        <dbReference type="Proteomes" id="UP000565441"/>
    </source>
</evidence>
<comment type="caution">
    <text evidence="2">The sequence shown here is derived from an EMBL/GenBank/DDBJ whole genome shotgun (WGS) entry which is preliminary data.</text>
</comment>
<dbReference type="InterPro" id="IPR024053">
    <property type="entry name" value="VHL_beta_dom"/>
</dbReference>
<reference evidence="2 3" key="1">
    <citation type="journal article" date="2020" name="ISME J.">
        <title>Uncovering the hidden diversity of litter-decomposition mechanisms in mushroom-forming fungi.</title>
        <authorList>
            <person name="Floudas D."/>
            <person name="Bentzer J."/>
            <person name="Ahren D."/>
            <person name="Johansson T."/>
            <person name="Persson P."/>
            <person name="Tunlid A."/>
        </authorList>
    </citation>
    <scope>NUCLEOTIDE SEQUENCE [LARGE SCALE GENOMIC DNA]</scope>
    <source>
        <strain evidence="2 3">CBS 661.87</strain>
    </source>
</reference>
<dbReference type="InterPro" id="IPR037140">
    <property type="entry name" value="VHL_beta_dom_sf"/>
</dbReference>
<accession>A0A8H5H2J9</accession>
<sequence>MFPALQPQPSSSVVDARSVYGGASTAVNFVNHFEAESAKIFWIDFSGNPVLFAAVAPGSSIRQATYVGHPWEAVISRKDETVKVIYFPTFPESNAILDKTLFPVKALPAIHPSDTPNLVSIQGGQSTAIEFENKLQVEVKVFWVNFFGKQVLFATIPPGQSCRQLTFVGHPWIVVASSEKAPFAVFFPTPYEGTAVIDESLLLRGG</sequence>
<dbReference type="OrthoDB" id="2939919at2759"/>
<dbReference type="Pfam" id="PF01847">
    <property type="entry name" value="VHL"/>
    <property type="match status" value="2"/>
</dbReference>
<dbReference type="EMBL" id="JAACJP010000033">
    <property type="protein sequence ID" value="KAF5375497.1"/>
    <property type="molecule type" value="Genomic_DNA"/>
</dbReference>
<keyword evidence="3" id="KW-1185">Reference proteome</keyword>